<feature type="binding site" evidence="18">
    <location>
        <position position="187"/>
    </location>
    <ligand>
        <name>FAD</name>
        <dbReference type="ChEBI" id="CHEBI:57692"/>
    </ligand>
</feature>
<comment type="subunit">
    <text evidence="15">Monomer. Component of the 2-(3-amino-3-carboxypropyl)histidine synthase complex composed of DPH1, DPH2, DPH3 and a NADH-dependent reductase, predominantly CBR1.</text>
</comment>
<evidence type="ECO:0000256" key="15">
    <source>
        <dbReference type="ARBA" id="ARBA00038836"/>
    </source>
</evidence>
<evidence type="ECO:0000256" key="9">
    <source>
        <dbReference type="ARBA" id="ARBA00022989"/>
    </source>
</evidence>
<comment type="catalytic activity">
    <reaction evidence="16 19">
        <text>2 Fe(III)-[cytochrome b5] + NADH = 2 Fe(II)-[cytochrome b5] + NAD(+) + H(+)</text>
        <dbReference type="Rhea" id="RHEA:46680"/>
        <dbReference type="Rhea" id="RHEA-COMP:10438"/>
        <dbReference type="Rhea" id="RHEA-COMP:10439"/>
        <dbReference type="ChEBI" id="CHEBI:15378"/>
        <dbReference type="ChEBI" id="CHEBI:29033"/>
        <dbReference type="ChEBI" id="CHEBI:29034"/>
        <dbReference type="ChEBI" id="CHEBI:57540"/>
        <dbReference type="ChEBI" id="CHEBI:57945"/>
        <dbReference type="EC" id="1.6.2.2"/>
    </reaction>
</comment>
<sequence length="311" mass="34460">MSSGDAWNSKDYRDKIIFPSALLIFGTFLIRRDWVPYASLIVLALGGYRIWSNRIIPVLKPTVFQEFALSKKTIISHNVAIYRFLLPTPRSVLGLPIGQHISIAADIKQADGNTKEIIRSYTPVSGDHELGYFDLLIKEYPEGNISKFVASMKIGQTIKVRGPKGAFTYTPNMVRKFGMIAGGTGITPMLQISRAIIKGRATGDKTQVNLIFANVNSDDILLKEDLDQLAMDDEGFKVYYVLNNPPVNWEGGVGFVTTEMIKEHLPAAAFDVKLLLCGPPPMVSAMKKITESIGFPKARPVSKLEDMVFAF</sequence>
<dbReference type="EC" id="1.6.2.2" evidence="19"/>
<keyword evidence="13" id="KW-0472">Membrane</keyword>
<dbReference type="InterPro" id="IPR017927">
    <property type="entry name" value="FAD-bd_FR_type"/>
</dbReference>
<dbReference type="CDD" id="cd06183">
    <property type="entry name" value="cyt_b5_reduct_like"/>
    <property type="match status" value="1"/>
</dbReference>
<dbReference type="PANTHER" id="PTHR19370:SF184">
    <property type="entry name" value="NADH-CYTOCHROME B5 REDUCTASE-LIKE"/>
    <property type="match status" value="1"/>
</dbReference>
<feature type="binding site" evidence="18">
    <location>
        <position position="119"/>
    </location>
    <ligand>
        <name>FAD</name>
        <dbReference type="ChEBI" id="CHEBI:57692"/>
    </ligand>
</feature>
<dbReference type="PRINTS" id="PR00371">
    <property type="entry name" value="FPNCR"/>
</dbReference>
<dbReference type="STRING" id="52586.A0A0B1P1E9"/>
<evidence type="ECO:0000256" key="8">
    <source>
        <dbReference type="ARBA" id="ARBA00022827"/>
    </source>
</evidence>
<name>A0A0B1P1E9_UNCNE</name>
<evidence type="ECO:0000256" key="10">
    <source>
        <dbReference type="ARBA" id="ARBA00023002"/>
    </source>
</evidence>
<evidence type="ECO:0000256" key="5">
    <source>
        <dbReference type="ARBA" id="ARBA00022630"/>
    </source>
</evidence>
<evidence type="ECO:0000256" key="14">
    <source>
        <dbReference type="ARBA" id="ARBA00037104"/>
    </source>
</evidence>
<evidence type="ECO:0000256" key="4">
    <source>
        <dbReference type="ARBA" id="ARBA00006105"/>
    </source>
</evidence>
<dbReference type="InterPro" id="IPR001433">
    <property type="entry name" value="OxRdtase_FAD/NAD-bd"/>
</dbReference>
<dbReference type="InterPro" id="IPR039261">
    <property type="entry name" value="FNR_nucleotide-bd"/>
</dbReference>
<accession>A0A0B1P1E9</accession>
<feature type="domain" description="FAD-binding FR-type" evidence="20">
    <location>
        <begin position="62"/>
        <end position="170"/>
    </location>
</feature>
<protein>
    <recommendedName>
        <fullName evidence="19">NADH-cytochrome b5 reductase</fullName>
        <ecNumber evidence="19">1.6.2.2</ecNumber>
    </recommendedName>
</protein>
<proteinExistence type="inferred from homology"/>
<dbReference type="GO" id="GO:0090524">
    <property type="term" value="F:cytochrome-b5 reductase activity, acting on NADH"/>
    <property type="evidence" value="ECO:0007669"/>
    <property type="project" value="UniProtKB-EC"/>
</dbReference>
<evidence type="ECO:0000313" key="21">
    <source>
        <dbReference type="EMBL" id="KHJ32447.1"/>
    </source>
</evidence>
<evidence type="ECO:0000256" key="16">
    <source>
        <dbReference type="ARBA" id="ARBA00047682"/>
    </source>
</evidence>
<dbReference type="Pfam" id="PF00970">
    <property type="entry name" value="FAD_binding_6"/>
    <property type="match status" value="1"/>
</dbReference>
<comment type="similarity">
    <text evidence="4 19">Belongs to the flavoprotein pyridine nucleotide cytochrome reductase family.</text>
</comment>
<evidence type="ECO:0000256" key="18">
    <source>
        <dbReference type="PIRSR" id="PIRSR601834-1"/>
    </source>
</evidence>
<keyword evidence="6" id="KW-0812">Transmembrane</keyword>
<keyword evidence="22" id="KW-1185">Reference proteome</keyword>
<dbReference type="Pfam" id="PF00175">
    <property type="entry name" value="NAD_binding_1"/>
    <property type="match status" value="1"/>
</dbReference>
<evidence type="ECO:0000256" key="1">
    <source>
        <dbReference type="ARBA" id="ARBA00001974"/>
    </source>
</evidence>
<keyword evidence="11 19" id="KW-0520">NAD</keyword>
<dbReference type="SUPFAM" id="SSF52343">
    <property type="entry name" value="Ferredoxin reductase-like, C-terminal NADP-linked domain"/>
    <property type="match status" value="1"/>
</dbReference>
<evidence type="ECO:0000256" key="17">
    <source>
        <dbReference type="ARBA" id="ARBA00049138"/>
    </source>
</evidence>
<evidence type="ECO:0000256" key="3">
    <source>
        <dbReference type="ARBA" id="ARBA00005156"/>
    </source>
</evidence>
<dbReference type="Proteomes" id="UP000030854">
    <property type="component" value="Unassembled WGS sequence"/>
</dbReference>
<keyword evidence="8 18" id="KW-0274">FAD</keyword>
<evidence type="ECO:0000256" key="7">
    <source>
        <dbReference type="ARBA" id="ARBA00022787"/>
    </source>
</evidence>
<evidence type="ECO:0000256" key="19">
    <source>
        <dbReference type="RuleBase" id="RU361226"/>
    </source>
</evidence>
<feature type="binding site" evidence="18">
    <location>
        <position position="138"/>
    </location>
    <ligand>
        <name>FAD</name>
        <dbReference type="ChEBI" id="CHEBI:57692"/>
    </ligand>
</feature>
<keyword evidence="7" id="KW-1000">Mitochondrion outer membrane</keyword>
<dbReference type="PRINTS" id="PR00406">
    <property type="entry name" value="CYTB5RDTASE"/>
</dbReference>
<dbReference type="AlphaFoldDB" id="A0A0B1P1E9"/>
<keyword evidence="12" id="KW-0496">Mitochondrion</keyword>
<reference evidence="21 22" key="1">
    <citation type="journal article" date="2014" name="BMC Genomics">
        <title>Adaptive genomic structural variation in the grape powdery mildew pathogen, Erysiphe necator.</title>
        <authorList>
            <person name="Jones L."/>
            <person name="Riaz S."/>
            <person name="Morales-Cruz A."/>
            <person name="Amrine K.C."/>
            <person name="McGuire B."/>
            <person name="Gubler W.D."/>
            <person name="Walker M.A."/>
            <person name="Cantu D."/>
        </authorList>
    </citation>
    <scope>NUCLEOTIDE SEQUENCE [LARGE SCALE GENOMIC DNA]</scope>
    <source>
        <strain evidence="22">c</strain>
    </source>
</reference>
<dbReference type="GO" id="GO:0005783">
    <property type="term" value="C:endoplasmic reticulum"/>
    <property type="evidence" value="ECO:0007669"/>
    <property type="project" value="TreeGrafter"/>
</dbReference>
<evidence type="ECO:0000256" key="6">
    <source>
        <dbReference type="ARBA" id="ARBA00022692"/>
    </source>
</evidence>
<evidence type="ECO:0000313" key="22">
    <source>
        <dbReference type="Proteomes" id="UP000030854"/>
    </source>
</evidence>
<dbReference type="FunFam" id="2.40.30.10:FF:000032">
    <property type="entry name" value="NADH-cytochrome b5 reductase"/>
    <property type="match status" value="1"/>
</dbReference>
<comment type="subcellular location">
    <subcellularLocation>
        <location evidence="2">Mitochondrion outer membrane</location>
        <topology evidence="2">Single-pass membrane protein</topology>
    </subcellularLocation>
</comment>
<dbReference type="PROSITE" id="PS51384">
    <property type="entry name" value="FAD_FR"/>
    <property type="match status" value="1"/>
</dbReference>
<dbReference type="InterPro" id="IPR001834">
    <property type="entry name" value="CBR-like"/>
</dbReference>
<feature type="binding site" evidence="18">
    <location>
        <position position="136"/>
    </location>
    <ligand>
        <name>FAD</name>
        <dbReference type="ChEBI" id="CHEBI:57692"/>
    </ligand>
</feature>
<dbReference type="Gene3D" id="3.40.50.80">
    <property type="entry name" value="Nucleotide-binding domain of ferredoxin-NADP reductase (FNR) module"/>
    <property type="match status" value="1"/>
</dbReference>
<dbReference type="HOGENOM" id="CLU_003827_9_0_1"/>
<feature type="binding site" evidence="18">
    <location>
        <position position="121"/>
    </location>
    <ligand>
        <name>FAD</name>
        <dbReference type="ChEBI" id="CHEBI:57692"/>
    </ligand>
</feature>
<dbReference type="GO" id="GO:0005741">
    <property type="term" value="C:mitochondrial outer membrane"/>
    <property type="evidence" value="ECO:0007669"/>
    <property type="project" value="UniProtKB-SubCell"/>
</dbReference>
<evidence type="ECO:0000256" key="12">
    <source>
        <dbReference type="ARBA" id="ARBA00023128"/>
    </source>
</evidence>
<keyword evidence="5 18" id="KW-0285">Flavoprotein</keyword>
<evidence type="ECO:0000256" key="11">
    <source>
        <dbReference type="ARBA" id="ARBA00023027"/>
    </source>
</evidence>
<dbReference type="InterPro" id="IPR001709">
    <property type="entry name" value="Flavoprot_Pyr_Nucl_cyt_Rdtase"/>
</dbReference>
<comment type="caution">
    <text evidence="21">The sequence shown here is derived from an EMBL/GenBank/DDBJ whole genome shotgun (WGS) entry which is preliminary data.</text>
</comment>
<keyword evidence="10 19" id="KW-0560">Oxidoreductase</keyword>
<feature type="binding site" evidence="18">
    <location>
        <position position="145"/>
    </location>
    <ligand>
        <name>FAD</name>
        <dbReference type="ChEBI" id="CHEBI:57692"/>
    </ligand>
</feature>
<evidence type="ECO:0000256" key="2">
    <source>
        <dbReference type="ARBA" id="ARBA00004572"/>
    </source>
</evidence>
<gene>
    <name evidence="21" type="ORF">EV44_g1219</name>
</gene>
<dbReference type="SUPFAM" id="SSF63380">
    <property type="entry name" value="Riboflavin synthase domain-like"/>
    <property type="match status" value="1"/>
</dbReference>
<feature type="binding site" evidence="18">
    <location>
        <position position="146"/>
    </location>
    <ligand>
        <name>FAD</name>
        <dbReference type="ChEBI" id="CHEBI:57692"/>
    </ligand>
</feature>
<dbReference type="OMA" id="VQIFMCG"/>
<dbReference type="EMBL" id="JNVN01002076">
    <property type="protein sequence ID" value="KHJ32447.1"/>
    <property type="molecule type" value="Genomic_DNA"/>
</dbReference>
<keyword evidence="9" id="KW-1133">Transmembrane helix</keyword>
<organism evidence="21 22">
    <name type="scientific">Uncinula necator</name>
    <name type="common">Grape powdery mildew</name>
    <dbReference type="NCBI Taxonomy" id="52586"/>
    <lineage>
        <taxon>Eukaryota</taxon>
        <taxon>Fungi</taxon>
        <taxon>Dikarya</taxon>
        <taxon>Ascomycota</taxon>
        <taxon>Pezizomycotina</taxon>
        <taxon>Leotiomycetes</taxon>
        <taxon>Erysiphales</taxon>
        <taxon>Erysiphaceae</taxon>
        <taxon>Erysiphe</taxon>
    </lineage>
</organism>
<dbReference type="PANTHER" id="PTHR19370">
    <property type="entry name" value="NADH-CYTOCHROME B5 REDUCTASE"/>
    <property type="match status" value="1"/>
</dbReference>
<evidence type="ECO:0000256" key="13">
    <source>
        <dbReference type="ARBA" id="ARBA00023136"/>
    </source>
</evidence>
<dbReference type="Gene3D" id="2.40.30.10">
    <property type="entry name" value="Translation factors"/>
    <property type="match status" value="1"/>
</dbReference>
<dbReference type="InterPro" id="IPR017938">
    <property type="entry name" value="Riboflavin_synthase-like_b-brl"/>
</dbReference>
<evidence type="ECO:0000259" key="20">
    <source>
        <dbReference type="PROSITE" id="PS51384"/>
    </source>
</evidence>
<dbReference type="InterPro" id="IPR008333">
    <property type="entry name" value="Cbr1-like_FAD-bd_dom"/>
</dbReference>
<comment type="catalytic activity">
    <reaction evidence="17">
        <text>2 Fe(3+)-[Dph3] + NADH = 2 Fe(2+)-[Dph3] + NAD(+) + H(+)</text>
        <dbReference type="Rhea" id="RHEA:71231"/>
        <dbReference type="Rhea" id="RHEA-COMP:18002"/>
        <dbReference type="Rhea" id="RHEA-COMP:18003"/>
        <dbReference type="ChEBI" id="CHEBI:15378"/>
        <dbReference type="ChEBI" id="CHEBI:29033"/>
        <dbReference type="ChEBI" id="CHEBI:29034"/>
        <dbReference type="ChEBI" id="CHEBI:57540"/>
        <dbReference type="ChEBI" id="CHEBI:57945"/>
        <dbReference type="ChEBI" id="CHEBI:83228"/>
    </reaction>
    <physiologicalReaction direction="left-to-right" evidence="17">
        <dbReference type="Rhea" id="RHEA:71232"/>
    </physiologicalReaction>
</comment>
<comment type="pathway">
    <text evidence="3">Protein modification; peptidyl-diphthamide biosynthesis.</text>
</comment>
<comment type="cofactor">
    <cofactor evidence="1 18 19">
        <name>FAD</name>
        <dbReference type="ChEBI" id="CHEBI:57692"/>
    </cofactor>
</comment>
<comment type="function">
    <text evidence="14">NADH-dependent reductase for DPH3 and cytochrome b5. Required for the first step of diphthamide biosynthesis, a post-translational modification of histidine which occurs in elongation factor 2. DPH1 and DPH2 transfer a 3-amino-3-carboxypropyl (ACP) group from S-adenosyl-L-methionine (SAM) to a histidine residue, the reaction is assisted by a reduction system comprising DPH3 and a NADH-dependent reductase, predominantly CBR1. By reducing DPH3, also involved in the formation of the tRNA wobble base modification mcm5s 2U (5-methoxycarbonylmethyl-2-thiouridine), mediated by the elongator complex. The cytochrome b5/NADH cytochrome b5 reductase electron transfer system supports the catalytic activity of several sterol biosynthetic enzymes.</text>
</comment>
<dbReference type="FunFam" id="3.40.50.80:FF:000019">
    <property type="entry name" value="NADH-cytochrome b5 reductase"/>
    <property type="match status" value="1"/>
</dbReference>